<dbReference type="InterPro" id="IPR035953">
    <property type="entry name" value="Dextranase_N-ter"/>
</dbReference>
<keyword evidence="3" id="KW-1185">Reference proteome</keyword>
<feature type="signal peptide" evidence="1">
    <location>
        <begin position="1"/>
        <end position="21"/>
    </location>
</feature>
<dbReference type="RefSeq" id="WP_370396831.1">
    <property type="nucleotide sequence ID" value="NZ_JALBUT010000004.1"/>
</dbReference>
<dbReference type="Gene3D" id="2.160.20.10">
    <property type="entry name" value="Single-stranded right-handed beta-helix, Pectin lyase-like"/>
    <property type="match status" value="1"/>
</dbReference>
<proteinExistence type="predicted"/>
<feature type="chain" id="PRO_5046354386" evidence="1">
    <location>
        <begin position="22"/>
        <end position="489"/>
    </location>
</feature>
<evidence type="ECO:0000256" key="1">
    <source>
        <dbReference type="SAM" id="SignalP"/>
    </source>
</evidence>
<dbReference type="SUPFAM" id="SSF51126">
    <property type="entry name" value="Pectin lyase-like"/>
    <property type="match status" value="1"/>
</dbReference>
<dbReference type="EMBL" id="JALBUT010000004">
    <property type="protein sequence ID" value="MDX8415384.1"/>
    <property type="molecule type" value="Genomic_DNA"/>
</dbReference>
<name>A0ABU4WFQ2_9BACT</name>
<dbReference type="Proteomes" id="UP001275932">
    <property type="component" value="Unassembled WGS sequence"/>
</dbReference>
<evidence type="ECO:0000313" key="3">
    <source>
        <dbReference type="Proteomes" id="UP001275932"/>
    </source>
</evidence>
<protein>
    <submittedName>
        <fullName evidence="2">Uncharacterized protein</fullName>
    </submittedName>
</protein>
<evidence type="ECO:0000313" key="2">
    <source>
        <dbReference type="EMBL" id="MDX8415384.1"/>
    </source>
</evidence>
<keyword evidence="1" id="KW-0732">Signal</keyword>
<sequence length="489" mass="55811">MKIIAFIFINFLSIFMSFASAGENLVLYPEANLEVPQSDLYRVYLNDDKNNSLTIYKNVCNKYSRGMIGEEKYDDLPLTKFKDRSIHWGRFSFQGEVEVIVEVNKNITNKEIKIFPSRHAIKVKKLGANKFSFKLNRTGQFSVEIGKDGYKEVLLIFADPIENNQPKNLQEWKVIENANKSLSSSILGSDTSLYFKKGLHNIGVFKVPQNIKNIYIEGGAWVYGAFIMDGEACSNVKIFGRGVLSGGKLHLRESHMIEAKNGANGIVIDGIVIADYSFYAVRLLGKDNTVSWTKILGGWIYNCDGIAAYANSTIKNCFIWANDDNIKIYRDNIVVEDIVCWQLDNGAIFQLNWSNSVAKNCKICRVDIIRAEWESDRFNNGILSCRNSGGIDENFVFEDVRTDTPVTHIFRLSPQGKKSQIIKNFLFKDWNILIDYSKNKKNYFEGTKKTPLTKIVFENFKVNGKILNKENMSEILKTSILNCKKFEFK</sequence>
<accession>A0ABU4WFQ2</accession>
<comment type="caution">
    <text evidence="2">The sequence shown here is derived from an EMBL/GenBank/DDBJ whole genome shotgun (WGS) entry which is preliminary data.</text>
</comment>
<gene>
    <name evidence="2" type="ORF">MOX91_04210</name>
</gene>
<dbReference type="Gene3D" id="2.60.350.10">
    <property type="entry name" value="Dextranase, N-terminal"/>
    <property type="match status" value="1"/>
</dbReference>
<dbReference type="InterPro" id="IPR011050">
    <property type="entry name" value="Pectin_lyase_fold/virulence"/>
</dbReference>
<organism evidence="2 3">
    <name type="scientific">Intestinicryptomonas porci</name>
    <dbReference type="NCBI Taxonomy" id="2926320"/>
    <lineage>
        <taxon>Bacteria</taxon>
        <taxon>Pseudomonadati</taxon>
        <taxon>Verrucomicrobiota</taxon>
        <taxon>Opitutia</taxon>
        <taxon>Opitutales</taxon>
        <taxon>Intestinicryptomonaceae</taxon>
        <taxon>Intestinicryptomonas</taxon>
    </lineage>
</organism>
<dbReference type="InterPro" id="IPR012334">
    <property type="entry name" value="Pectin_lyas_fold"/>
</dbReference>
<reference evidence="2 3" key="1">
    <citation type="submission" date="2022-03" db="EMBL/GenBank/DDBJ databases">
        <title>Novel taxa within the pig intestine.</title>
        <authorList>
            <person name="Wylensek D."/>
            <person name="Bishof K."/>
            <person name="Afrizal A."/>
            <person name="Clavel T."/>
        </authorList>
    </citation>
    <scope>NUCLEOTIDE SEQUENCE [LARGE SCALE GENOMIC DNA]</scope>
    <source>
        <strain evidence="2 3">CLA-KB-P66</strain>
    </source>
</reference>